<keyword evidence="3" id="KW-1185">Reference proteome</keyword>
<protein>
    <submittedName>
        <fullName evidence="4">Growth hormone-regulated TBC protein 6 (inferred by orthology to a C. elegans protein)</fullName>
    </submittedName>
</protein>
<reference evidence="2 3" key="2">
    <citation type="submission" date="2018-11" db="EMBL/GenBank/DDBJ databases">
        <authorList>
            <consortium name="Pathogen Informatics"/>
        </authorList>
    </citation>
    <scope>NUCLEOTIDE SEQUENCE [LARGE SCALE GENOMIC DNA]</scope>
</reference>
<dbReference type="PROSITE" id="PS50086">
    <property type="entry name" value="TBC_RABGAP"/>
    <property type="match status" value="1"/>
</dbReference>
<dbReference type="SMART" id="SM00164">
    <property type="entry name" value="TBC"/>
    <property type="match status" value="1"/>
</dbReference>
<dbReference type="GO" id="GO:0031267">
    <property type="term" value="F:small GTPase binding"/>
    <property type="evidence" value="ECO:0007669"/>
    <property type="project" value="TreeGrafter"/>
</dbReference>
<dbReference type="InterPro" id="IPR050302">
    <property type="entry name" value="Rab_GAP_TBC_domain"/>
</dbReference>
<evidence type="ECO:0000313" key="4">
    <source>
        <dbReference type="WBParaSite" id="NBR_0000276601-mRNA-1"/>
    </source>
</evidence>
<dbReference type="STRING" id="27835.A0A0N4XJR4"/>
<dbReference type="OMA" id="WIIANEI"/>
<feature type="domain" description="Rab-GAP TBC" evidence="1">
    <location>
        <begin position="69"/>
        <end position="238"/>
    </location>
</feature>
<dbReference type="InterPro" id="IPR035969">
    <property type="entry name" value="Rab-GAP_TBC_sf"/>
</dbReference>
<name>A0A0N4XJR4_NIPBR</name>
<dbReference type="Gene3D" id="1.10.10.750">
    <property type="entry name" value="Ypt/Rab-GAP domain of gyp1p, domain 1"/>
    <property type="match status" value="1"/>
</dbReference>
<dbReference type="GO" id="GO:0005096">
    <property type="term" value="F:GTPase activator activity"/>
    <property type="evidence" value="ECO:0007669"/>
    <property type="project" value="TreeGrafter"/>
</dbReference>
<dbReference type="WBParaSite" id="NBR_0000276601-mRNA-1">
    <property type="protein sequence ID" value="NBR_0000276601-mRNA-1"/>
    <property type="gene ID" value="NBR_0000276601"/>
</dbReference>
<evidence type="ECO:0000259" key="1">
    <source>
        <dbReference type="PROSITE" id="PS50086"/>
    </source>
</evidence>
<reference evidence="4" key="1">
    <citation type="submission" date="2017-02" db="UniProtKB">
        <authorList>
            <consortium name="WormBaseParasite"/>
        </authorList>
    </citation>
    <scope>IDENTIFICATION</scope>
</reference>
<evidence type="ECO:0000313" key="2">
    <source>
        <dbReference type="EMBL" id="VDL66356.1"/>
    </source>
</evidence>
<gene>
    <name evidence="2" type="ORF">NBR_LOCUS2767</name>
</gene>
<dbReference type="Gene3D" id="1.10.472.80">
    <property type="entry name" value="Ypt/Rab-GAP domain of gyp1p, domain 3"/>
    <property type="match status" value="1"/>
</dbReference>
<dbReference type="Gene3D" id="1.10.8.270">
    <property type="entry name" value="putative rabgap domain of human tbc1 domain family member 14 like domains"/>
    <property type="match status" value="1"/>
</dbReference>
<accession>A0A0N4XJR4</accession>
<proteinExistence type="predicted"/>
<dbReference type="SUPFAM" id="SSF47923">
    <property type="entry name" value="Ypt/Rab-GAP domain of gyp1p"/>
    <property type="match status" value="1"/>
</dbReference>
<evidence type="ECO:0000313" key="3">
    <source>
        <dbReference type="Proteomes" id="UP000271162"/>
    </source>
</evidence>
<dbReference type="EMBL" id="UYSL01003491">
    <property type="protein sequence ID" value="VDL66356.1"/>
    <property type="molecule type" value="Genomic_DNA"/>
</dbReference>
<dbReference type="AlphaFoldDB" id="A0A0N4XJR4"/>
<organism evidence="4">
    <name type="scientific">Nippostrongylus brasiliensis</name>
    <name type="common">Rat hookworm</name>
    <dbReference type="NCBI Taxonomy" id="27835"/>
    <lineage>
        <taxon>Eukaryota</taxon>
        <taxon>Metazoa</taxon>
        <taxon>Ecdysozoa</taxon>
        <taxon>Nematoda</taxon>
        <taxon>Chromadorea</taxon>
        <taxon>Rhabditida</taxon>
        <taxon>Rhabditina</taxon>
        <taxon>Rhabditomorpha</taxon>
        <taxon>Strongyloidea</taxon>
        <taxon>Heligmosomidae</taxon>
        <taxon>Nippostrongylus</taxon>
    </lineage>
</organism>
<sequence>QIDDLGFENPWNDDIHPTAVDGKTCGGTRSDYAKFWSEYFPVVVRRRKRWEKADPRKNPNTLQRFVYKGIPAPYRKEIWMRNCVPRGPPQVAEVPEDVIEAIRIDLPRTFPNNQYLQSERVRNALGRVLYTLAQHVPSVGYCQGLNYVAGVILLVLRDESKASDLLVQMVKQRKDYYNDNMSGLRRDTEVLSWIIANEIPQVARTLRIIDVGLDLLVGKWFLCWFVDSLPLEVSSTRS</sequence>
<dbReference type="Proteomes" id="UP000271162">
    <property type="component" value="Unassembled WGS sequence"/>
</dbReference>
<dbReference type="Pfam" id="PF00566">
    <property type="entry name" value="RabGAP-TBC"/>
    <property type="match status" value="1"/>
</dbReference>
<dbReference type="PANTHER" id="PTHR47219">
    <property type="entry name" value="RAB GTPASE-ACTIVATING PROTEIN 1-LIKE"/>
    <property type="match status" value="1"/>
</dbReference>
<dbReference type="PANTHER" id="PTHR47219:SF9">
    <property type="entry name" value="GTPASE ACTIVATING PROTEIN AND CENTROSOME-ASSOCIATED, ISOFORM B"/>
    <property type="match status" value="1"/>
</dbReference>
<dbReference type="InterPro" id="IPR000195">
    <property type="entry name" value="Rab-GAP-TBC_dom"/>
</dbReference>